<reference evidence="10 11" key="1">
    <citation type="journal article" date="2012" name="J. Bacteriol.">
        <title>Complete genome sequence of strain 1860, a crenarchaeon of the genus pyrobaculum able to grow with various electron acceptors.</title>
        <authorList>
            <person name="Mardanov A.V."/>
            <person name="Gumerov V.M."/>
            <person name="Slobodkina G.B."/>
            <person name="Beletsky A.V."/>
            <person name="Bonch-Osmolovskaya E.A."/>
            <person name="Ravin N.V."/>
            <person name="Skryabin K.G."/>
        </authorList>
    </citation>
    <scope>NUCLEOTIDE SEQUENCE [LARGE SCALE GENOMIC DNA]</scope>
    <source>
        <strain evidence="10 11">1860</strain>
    </source>
</reference>
<evidence type="ECO:0000256" key="5">
    <source>
        <dbReference type="ARBA" id="ARBA00022729"/>
    </source>
</evidence>
<sequence>MHKKSCRHMSISRRDAIKAGVTIGIVAGASGLLLKATISEVPKAGVSTTSIPSICGMCMAQCAIYIDVVDGKPVRIRPNTNAPTSALGICPRGVSGTFNAWLNPDAVKKPMARRALVDWVQGRISWEEAKRQLSQSRGRYDDMVEVDWNTAIEIIARKLKELADGGERRAFTFLFGAWGPTASMRAGVPVSRFADAYGGGMITFDNPYCTYPRYLGHWLTWGHGHQAHTVCVDYSEAEAVLVVRRNVIGAGVVTETWRFMEAVRRGAKLVVLSPVFDETASYATVWLPVKPGTDLAVLLAFIKYVLDNGYYVEQYLARFTNAPFLIKEDGLPLLASEVAWDRYGLPEPKEFAYVVWDTAAGAPAPDNAAKRPALFGQYEVQLKDGGVAKARTALTILKEWVDANLSALAKKHGVGDYMEAAAREADVNVDDLRRAAEIVARYRAVVPIGWHDPRYSNSPQTWRAVGILMALLGRIQQPGGVFLLTHLVMPYADIYTKVLKYTKKDLPYKTIRGLTFGEYVPAYLPAIYVIPIAPPLPGPSDRGAPPVPALVEEWAVEAEKRGYLYPYDTVQALYESVVHGKPFKTKVVFIIGSNPIPQIGNSRLVEAIFRELDLVIVHDIQFNDTTAFADMILPDLPYPERMDLALPGPFSPFPAISVRFPWYYEEYMKRLELGGKPGELDKLFRSRDGRTIFEVLLMVARRLQQMGVKARDGTDWSQNMPVGMITEDGIFPIPNLKMFINATFRRIRIVDENGQVRAPTVDDLYKMGGYMVLVPTGRVETVVDERWSQALGKEVKVKVHVFRPVQYSVDKEQLLWRQIHYNSPLTQGLAPLPTPSGKVEIYSINLAYDVKRVFGKPATSIDPSDLEGARSGVDPLFSPVPLYAGMARPDYMWAAGPPTPDVEINGLASPDPPRRLLLVYRHGPYTHTHSATQNNLLLNTLTPDELLTAWIHPDTAAKLGVKDGDVVELKPAAPKVLEQLKAVGAAEVPTARFRVRVTKMVRPDVIAIYHYWLVPRGRLRVKAAKLAGLRSGYSDDNYLGPMLAGKLGTPGAMGNTVVEVSKVERL</sequence>
<evidence type="ECO:0000256" key="7">
    <source>
        <dbReference type="ARBA" id="ARBA00023004"/>
    </source>
</evidence>
<evidence type="ECO:0000313" key="11">
    <source>
        <dbReference type="Proteomes" id="UP000005867"/>
    </source>
</evidence>
<dbReference type="Gene3D" id="3.40.228.10">
    <property type="entry name" value="Dimethylsulfoxide Reductase, domain 2"/>
    <property type="match status" value="1"/>
</dbReference>
<dbReference type="SMART" id="SM00926">
    <property type="entry name" value="Molybdop_Fe4S4"/>
    <property type="match status" value="1"/>
</dbReference>
<evidence type="ECO:0000256" key="4">
    <source>
        <dbReference type="ARBA" id="ARBA00022723"/>
    </source>
</evidence>
<dbReference type="InterPro" id="IPR006656">
    <property type="entry name" value="Mopterin_OxRdtase"/>
</dbReference>
<keyword evidence="7" id="KW-0408">Iron</keyword>
<dbReference type="PANTHER" id="PTHR43742:SF9">
    <property type="entry name" value="TETRATHIONATE REDUCTASE SUBUNIT A"/>
    <property type="match status" value="1"/>
</dbReference>
<dbReference type="InterPro" id="IPR009010">
    <property type="entry name" value="Asp_de-COase-like_dom_sf"/>
</dbReference>
<keyword evidence="4" id="KW-0479">Metal-binding</keyword>
<evidence type="ECO:0000256" key="2">
    <source>
        <dbReference type="ARBA" id="ARBA00022485"/>
    </source>
</evidence>
<keyword evidence="8" id="KW-0411">Iron-sulfur</keyword>
<keyword evidence="3" id="KW-0500">Molybdenum</keyword>
<dbReference type="AlphaFoldDB" id="G7VGK6"/>
<evidence type="ECO:0000256" key="1">
    <source>
        <dbReference type="ARBA" id="ARBA00010312"/>
    </source>
</evidence>
<dbReference type="KEGG" id="pyr:P186_1692"/>
<gene>
    <name evidence="10" type="ORF">P186_1692</name>
</gene>
<organism evidence="10 11">
    <name type="scientific">Pyrobaculum ferrireducens</name>
    <dbReference type="NCBI Taxonomy" id="1104324"/>
    <lineage>
        <taxon>Archaea</taxon>
        <taxon>Thermoproteota</taxon>
        <taxon>Thermoprotei</taxon>
        <taxon>Thermoproteales</taxon>
        <taxon>Thermoproteaceae</taxon>
        <taxon>Pyrobaculum</taxon>
    </lineage>
</organism>
<dbReference type="PROSITE" id="PS51669">
    <property type="entry name" value="4FE4S_MOW_BIS_MGD"/>
    <property type="match status" value="1"/>
</dbReference>
<dbReference type="SUPFAM" id="SSF53706">
    <property type="entry name" value="Formate dehydrogenase/DMSO reductase, domains 1-3"/>
    <property type="match status" value="1"/>
</dbReference>
<dbReference type="HOGENOM" id="CLU_000422_13_3_2"/>
<dbReference type="InterPro" id="IPR006963">
    <property type="entry name" value="Mopterin_OxRdtase_4Fe-4S_dom"/>
</dbReference>
<dbReference type="Gene3D" id="3.40.50.740">
    <property type="match status" value="1"/>
</dbReference>
<dbReference type="EMBL" id="CP003098">
    <property type="protein sequence ID" value="AET33106.1"/>
    <property type="molecule type" value="Genomic_DNA"/>
</dbReference>
<dbReference type="Pfam" id="PF04879">
    <property type="entry name" value="Molybdop_Fe4S4"/>
    <property type="match status" value="1"/>
</dbReference>
<evidence type="ECO:0000256" key="8">
    <source>
        <dbReference type="ARBA" id="ARBA00023014"/>
    </source>
</evidence>
<keyword evidence="11" id="KW-1185">Reference proteome</keyword>
<dbReference type="Gene3D" id="2.40.40.20">
    <property type="match status" value="1"/>
</dbReference>
<dbReference type="BioCyc" id="PSP1104324:GJSN-1661-MONOMER"/>
<dbReference type="STRING" id="1104324.P186_1692"/>
<dbReference type="eggNOG" id="arCOG01495">
    <property type="taxonomic scope" value="Archaea"/>
</dbReference>
<dbReference type="SUPFAM" id="SSF50692">
    <property type="entry name" value="ADC-like"/>
    <property type="match status" value="1"/>
</dbReference>
<evidence type="ECO:0000256" key="6">
    <source>
        <dbReference type="ARBA" id="ARBA00023002"/>
    </source>
</evidence>
<protein>
    <submittedName>
        <fullName evidence="10">Molybdopterin oxidoreductase</fullName>
    </submittedName>
</protein>
<keyword evidence="5" id="KW-0732">Signal</keyword>
<dbReference type="GO" id="GO:0043546">
    <property type="term" value="F:molybdopterin cofactor binding"/>
    <property type="evidence" value="ECO:0007669"/>
    <property type="project" value="InterPro"/>
</dbReference>
<evidence type="ECO:0000313" key="10">
    <source>
        <dbReference type="EMBL" id="AET33106.1"/>
    </source>
</evidence>
<dbReference type="GO" id="GO:0046872">
    <property type="term" value="F:metal ion binding"/>
    <property type="evidence" value="ECO:0007669"/>
    <property type="project" value="UniProtKB-KW"/>
</dbReference>
<keyword evidence="2" id="KW-0004">4Fe-4S</keyword>
<evidence type="ECO:0000259" key="9">
    <source>
        <dbReference type="PROSITE" id="PS51669"/>
    </source>
</evidence>
<feature type="domain" description="4Fe-4S Mo/W bis-MGD-type" evidence="9">
    <location>
        <begin position="48"/>
        <end position="104"/>
    </location>
</feature>
<keyword evidence="6" id="KW-0560">Oxidoreductase</keyword>
<dbReference type="InterPro" id="IPR006657">
    <property type="entry name" value="MoPterin_dinucl-bd_dom"/>
</dbReference>
<name>G7VGK6_9CREN</name>
<proteinExistence type="inferred from homology"/>
<comment type="similarity">
    <text evidence="1">Belongs to the prokaryotic molybdopterin-containing oxidoreductase family.</text>
</comment>
<evidence type="ECO:0000256" key="3">
    <source>
        <dbReference type="ARBA" id="ARBA00022505"/>
    </source>
</evidence>
<dbReference type="InterPro" id="IPR050612">
    <property type="entry name" value="Prok_Mopterin_Oxidored"/>
</dbReference>
<dbReference type="Pfam" id="PF00384">
    <property type="entry name" value="Molybdopterin"/>
    <property type="match status" value="1"/>
</dbReference>
<accession>G7VGK6</accession>
<dbReference type="GO" id="GO:0051539">
    <property type="term" value="F:4 iron, 4 sulfur cluster binding"/>
    <property type="evidence" value="ECO:0007669"/>
    <property type="project" value="UniProtKB-KW"/>
</dbReference>
<dbReference type="Proteomes" id="UP000005867">
    <property type="component" value="Chromosome"/>
</dbReference>
<dbReference type="Gene3D" id="3.30.200.210">
    <property type="match status" value="1"/>
</dbReference>
<dbReference type="Pfam" id="PF01568">
    <property type="entry name" value="Molydop_binding"/>
    <property type="match status" value="1"/>
</dbReference>
<dbReference type="GO" id="GO:0016491">
    <property type="term" value="F:oxidoreductase activity"/>
    <property type="evidence" value="ECO:0007669"/>
    <property type="project" value="UniProtKB-KW"/>
</dbReference>
<dbReference type="PANTHER" id="PTHR43742">
    <property type="entry name" value="TRIMETHYLAMINE-N-OXIDE REDUCTASE"/>
    <property type="match status" value="1"/>
</dbReference>